<dbReference type="Pfam" id="PF14296">
    <property type="entry name" value="O-ag_pol_Wzy"/>
    <property type="match status" value="1"/>
</dbReference>
<evidence type="ECO:0000256" key="1">
    <source>
        <dbReference type="SAM" id="Phobius"/>
    </source>
</evidence>
<evidence type="ECO:0008006" key="4">
    <source>
        <dbReference type="Google" id="ProtNLM"/>
    </source>
</evidence>
<dbReference type="OrthoDB" id="1321566at2"/>
<protein>
    <recommendedName>
        <fullName evidence="4">Oligosaccharide repeat unit polymerase</fullName>
    </recommendedName>
</protein>
<feature type="transmembrane region" description="Helical" evidence="1">
    <location>
        <begin position="33"/>
        <end position="52"/>
    </location>
</feature>
<dbReference type="InterPro" id="IPR029468">
    <property type="entry name" value="O-ag_pol_Wzy"/>
</dbReference>
<feature type="transmembrane region" description="Helical" evidence="1">
    <location>
        <begin position="404"/>
        <end position="421"/>
    </location>
</feature>
<feature type="transmembrane region" description="Helical" evidence="1">
    <location>
        <begin position="7"/>
        <end position="27"/>
    </location>
</feature>
<keyword evidence="1" id="KW-0472">Membrane</keyword>
<feature type="transmembrane region" description="Helical" evidence="1">
    <location>
        <begin position="177"/>
        <end position="194"/>
    </location>
</feature>
<feature type="transmembrane region" description="Helical" evidence="1">
    <location>
        <begin position="372"/>
        <end position="392"/>
    </location>
</feature>
<dbReference type="AlphaFoldDB" id="A0A2T8HJI1"/>
<organism evidence="2 3">
    <name type="scientific">Sphingobacterium corticibacter</name>
    <dbReference type="NCBI Taxonomy" id="2171749"/>
    <lineage>
        <taxon>Bacteria</taxon>
        <taxon>Pseudomonadati</taxon>
        <taxon>Bacteroidota</taxon>
        <taxon>Sphingobacteriia</taxon>
        <taxon>Sphingobacteriales</taxon>
        <taxon>Sphingobacteriaceae</taxon>
        <taxon>Sphingobacterium</taxon>
    </lineage>
</organism>
<evidence type="ECO:0000313" key="3">
    <source>
        <dbReference type="Proteomes" id="UP000245627"/>
    </source>
</evidence>
<evidence type="ECO:0000313" key="2">
    <source>
        <dbReference type="EMBL" id="PVH25608.1"/>
    </source>
</evidence>
<dbReference type="NCBIfam" id="TIGR04370">
    <property type="entry name" value="glyco_rpt_poly"/>
    <property type="match status" value="1"/>
</dbReference>
<name>A0A2T8HJI1_9SPHI</name>
<reference evidence="2 3" key="1">
    <citation type="submission" date="2018-04" db="EMBL/GenBank/DDBJ databases">
        <title>Sphingobacterium cortibacter sp. nov.</title>
        <authorList>
            <person name="Li Y."/>
        </authorList>
    </citation>
    <scope>NUCLEOTIDE SEQUENCE [LARGE SCALE GENOMIC DNA]</scope>
    <source>
        <strain evidence="2 3">2c-3</strain>
    </source>
</reference>
<feature type="transmembrane region" description="Helical" evidence="1">
    <location>
        <begin position="136"/>
        <end position="157"/>
    </location>
</feature>
<proteinExistence type="predicted"/>
<feature type="transmembrane region" description="Helical" evidence="1">
    <location>
        <begin position="64"/>
        <end position="83"/>
    </location>
</feature>
<dbReference type="RefSeq" id="WP_116775181.1">
    <property type="nucleotide sequence ID" value="NZ_QDKG01000002.1"/>
</dbReference>
<gene>
    <name evidence="2" type="ORF">DC487_06605</name>
</gene>
<feature type="transmembrane region" description="Helical" evidence="1">
    <location>
        <begin position="255"/>
        <end position="272"/>
    </location>
</feature>
<accession>A0A2T8HJI1</accession>
<sequence>MVVSRVQILRVSLSVLLCLTIMVYLFIPVKGEVSLSLFYVCFSLMLLSNFIYFKAKQKQNYLDFDTLFILVYCLVGFSTTFLYHDEDLFRAVFLGFQIPEEYVNKGNFLALIGLQSYLVGNLVLIKDEFVSTDPKVFKTTPLVIVIILLILVFIASGGVSYYRSEYNDAVADQEAGIAKHILILLIAAATALIGTELYNKKASASYHISWLAFSALFLLAGMLLWAGNRTATSQLILPVLGLYTLLFKNISFKKFILFAFSGIVFMWFIQRMRTSDQSLDLSNPIMLILDLTIPVRNTYTVFQYVDSHGFTYGESMLLGVSGVVPLMPSLVKSIFPDLQDGSAEVLTAFTFEDLNTPEEFRIGLGTTIIADIYLSFGLLGSIFLMFGLGLYINKITQRSLSLDYYAIIMLGTMLGNAIFIVRAGYVHPLRFVVLALVLAYLNRLIQSSWKR</sequence>
<keyword evidence="1" id="KW-1133">Transmembrane helix</keyword>
<keyword evidence="3" id="KW-1185">Reference proteome</keyword>
<keyword evidence="1" id="KW-0812">Transmembrane</keyword>
<feature type="transmembrane region" description="Helical" evidence="1">
    <location>
        <begin position="427"/>
        <end position="445"/>
    </location>
</feature>
<dbReference type="Proteomes" id="UP000245627">
    <property type="component" value="Unassembled WGS sequence"/>
</dbReference>
<feature type="transmembrane region" description="Helical" evidence="1">
    <location>
        <begin position="206"/>
        <end position="225"/>
    </location>
</feature>
<dbReference type="EMBL" id="QDKG01000002">
    <property type="protein sequence ID" value="PVH25608.1"/>
    <property type="molecule type" value="Genomic_DNA"/>
</dbReference>
<comment type="caution">
    <text evidence="2">The sequence shown here is derived from an EMBL/GenBank/DDBJ whole genome shotgun (WGS) entry which is preliminary data.</text>
</comment>